<dbReference type="InterPro" id="IPR036135">
    <property type="entry name" value="MoeA_linker/N_sf"/>
</dbReference>
<dbReference type="SUPFAM" id="SSF63867">
    <property type="entry name" value="MoeA C-terminal domain-like"/>
    <property type="match status" value="1"/>
</dbReference>
<dbReference type="Gene3D" id="3.40.980.10">
    <property type="entry name" value="MoaB/Mog-like domain"/>
    <property type="match status" value="1"/>
</dbReference>
<keyword evidence="6" id="KW-0460">Magnesium</keyword>
<evidence type="ECO:0000256" key="1">
    <source>
        <dbReference type="ARBA" id="ARBA00002901"/>
    </source>
</evidence>
<dbReference type="Gene3D" id="2.170.190.11">
    <property type="entry name" value="Molybdopterin biosynthesis moea protein, domain 3"/>
    <property type="match status" value="1"/>
</dbReference>
<dbReference type="PANTHER" id="PTHR10192:SF5">
    <property type="entry name" value="GEPHYRIN"/>
    <property type="match status" value="1"/>
</dbReference>
<keyword evidence="6" id="KW-0500">Molybdenum</keyword>
<keyword evidence="6" id="KW-0479">Metal-binding</keyword>
<evidence type="ECO:0000313" key="9">
    <source>
        <dbReference type="Proteomes" id="UP000295375"/>
    </source>
</evidence>
<dbReference type="GO" id="GO:0006777">
    <property type="term" value="P:Mo-molybdopterin cofactor biosynthetic process"/>
    <property type="evidence" value="ECO:0007669"/>
    <property type="project" value="UniProtKB-UniRule"/>
</dbReference>
<dbReference type="InterPro" id="IPR036688">
    <property type="entry name" value="MoeA_C_domain_IV_sf"/>
</dbReference>
<comment type="function">
    <text evidence="1 6">Catalyzes the insertion of molybdate into adenylated molybdopterin with the concomitant release of AMP.</text>
</comment>
<dbReference type="Pfam" id="PF03453">
    <property type="entry name" value="MoeA_N"/>
    <property type="match status" value="1"/>
</dbReference>
<dbReference type="Pfam" id="PF03454">
    <property type="entry name" value="MoeA_C"/>
    <property type="match status" value="1"/>
</dbReference>
<dbReference type="InterPro" id="IPR001453">
    <property type="entry name" value="MoaB/Mog_dom"/>
</dbReference>
<comment type="cofactor">
    <cofactor evidence="6">
        <name>Mg(2+)</name>
        <dbReference type="ChEBI" id="CHEBI:18420"/>
    </cofactor>
</comment>
<evidence type="ECO:0000313" key="8">
    <source>
        <dbReference type="EMBL" id="TDQ43618.1"/>
    </source>
</evidence>
<sequence>MATMISFSEAQRLLQQHAERLVSESVPVASALYRVLAEPVLAQETIPPFANSAMDGFAVRHQDVQSASNTAPIRLRIAGSSAAGEAPAKPTSIEKTAWRIMTGAAVPAGYDAIYPIENVSVDGELISIDSACEAGAHIRKAGEDFAKGETFAKAGRRVTPAMIAALASTGIDTVNVVEQPRVLHFATGSELVESAQTPLQPGQIRNSNSPFLQAALASMQVRAIYGGQVRDEPNEFITALQSAMAMHKPHIVLTTGAVSAGDFDFIPRVIAELGGEIIFHKCTIKPGKPILFARLPSNVFFFGLPGNPVSTAVGLRFFVTPFLRRLQGLPEANLATAVLRGYLHKPKADWRFFLKAHSESDDSGRTIIEVQGGQESHKIKPLIDSNAWLVLDEGRTHFANGDLVHYCSLLDAGME</sequence>
<dbReference type="GO" id="GO:0061599">
    <property type="term" value="F:molybdopterin molybdotransferase activity"/>
    <property type="evidence" value="ECO:0007669"/>
    <property type="project" value="UniProtKB-UniRule"/>
</dbReference>
<evidence type="ECO:0000259" key="7">
    <source>
        <dbReference type="SMART" id="SM00852"/>
    </source>
</evidence>
<dbReference type="Gene3D" id="2.40.340.10">
    <property type="entry name" value="MoeA, C-terminal, domain IV"/>
    <property type="match status" value="1"/>
</dbReference>
<dbReference type="InterPro" id="IPR038987">
    <property type="entry name" value="MoeA-like"/>
</dbReference>
<dbReference type="GO" id="GO:0046872">
    <property type="term" value="F:metal ion binding"/>
    <property type="evidence" value="ECO:0007669"/>
    <property type="project" value="UniProtKB-UniRule"/>
</dbReference>
<evidence type="ECO:0000256" key="5">
    <source>
        <dbReference type="ARBA" id="ARBA00047317"/>
    </source>
</evidence>
<comment type="similarity">
    <text evidence="3 6">Belongs to the MoeA family.</text>
</comment>
<feature type="domain" description="MoaB/Mog" evidence="7">
    <location>
        <begin position="183"/>
        <end position="325"/>
    </location>
</feature>
<dbReference type="UniPathway" id="UPA00344"/>
<dbReference type="GO" id="GO:0005829">
    <property type="term" value="C:cytosol"/>
    <property type="evidence" value="ECO:0007669"/>
    <property type="project" value="TreeGrafter"/>
</dbReference>
<organism evidence="8 9">
    <name type="scientific">Permianibacter aggregans</name>
    <dbReference type="NCBI Taxonomy" id="1510150"/>
    <lineage>
        <taxon>Bacteria</taxon>
        <taxon>Pseudomonadati</taxon>
        <taxon>Pseudomonadota</taxon>
        <taxon>Gammaproteobacteria</taxon>
        <taxon>Pseudomonadales</taxon>
        <taxon>Pseudomonadaceae</taxon>
        <taxon>Permianibacter</taxon>
    </lineage>
</organism>
<dbReference type="PANTHER" id="PTHR10192">
    <property type="entry name" value="MOLYBDOPTERIN BIOSYNTHESIS PROTEIN"/>
    <property type="match status" value="1"/>
</dbReference>
<dbReference type="Pfam" id="PF00994">
    <property type="entry name" value="MoCF_biosynth"/>
    <property type="match status" value="1"/>
</dbReference>
<dbReference type="Proteomes" id="UP000295375">
    <property type="component" value="Unassembled WGS sequence"/>
</dbReference>
<dbReference type="SUPFAM" id="SSF53218">
    <property type="entry name" value="Molybdenum cofactor biosynthesis proteins"/>
    <property type="match status" value="1"/>
</dbReference>
<dbReference type="EC" id="2.10.1.1" evidence="6"/>
<comment type="pathway">
    <text evidence="2 6">Cofactor biosynthesis; molybdopterin biosynthesis.</text>
</comment>
<dbReference type="SMART" id="SM00852">
    <property type="entry name" value="MoCF_biosynth"/>
    <property type="match status" value="1"/>
</dbReference>
<dbReference type="NCBIfam" id="NF045515">
    <property type="entry name" value="Glp_gephyrin"/>
    <property type="match status" value="1"/>
</dbReference>
<dbReference type="InterPro" id="IPR005110">
    <property type="entry name" value="MoeA_linker/N"/>
</dbReference>
<evidence type="ECO:0000256" key="6">
    <source>
        <dbReference type="RuleBase" id="RU365090"/>
    </source>
</evidence>
<reference evidence="8 9" key="1">
    <citation type="submission" date="2019-03" db="EMBL/GenBank/DDBJ databases">
        <title>Genomic Encyclopedia of Type Strains, Phase IV (KMG-IV): sequencing the most valuable type-strain genomes for metagenomic binning, comparative biology and taxonomic classification.</title>
        <authorList>
            <person name="Goeker M."/>
        </authorList>
    </citation>
    <scope>NUCLEOTIDE SEQUENCE [LARGE SCALE GENOMIC DNA]</scope>
    <source>
        <strain evidence="8 9">DSM 103792</strain>
    </source>
</reference>
<comment type="catalytic activity">
    <reaction evidence="5">
        <text>adenylyl-molybdopterin + molybdate = Mo-molybdopterin + AMP + H(+)</text>
        <dbReference type="Rhea" id="RHEA:35047"/>
        <dbReference type="ChEBI" id="CHEBI:15378"/>
        <dbReference type="ChEBI" id="CHEBI:36264"/>
        <dbReference type="ChEBI" id="CHEBI:62727"/>
        <dbReference type="ChEBI" id="CHEBI:71302"/>
        <dbReference type="ChEBI" id="CHEBI:456215"/>
        <dbReference type="EC" id="2.10.1.1"/>
    </reaction>
</comment>
<comment type="caution">
    <text evidence="8">The sequence shown here is derived from an EMBL/GenBank/DDBJ whole genome shotgun (WGS) entry which is preliminary data.</text>
</comment>
<protein>
    <recommendedName>
        <fullName evidence="6">Molybdopterin molybdenumtransferase</fullName>
        <ecNumber evidence="6">2.10.1.1</ecNumber>
    </recommendedName>
</protein>
<gene>
    <name evidence="8" type="ORF">EV696_12817</name>
</gene>
<evidence type="ECO:0000256" key="4">
    <source>
        <dbReference type="ARBA" id="ARBA00023150"/>
    </source>
</evidence>
<dbReference type="AlphaFoldDB" id="A0A4R6UAH9"/>
<dbReference type="InterPro" id="IPR005111">
    <property type="entry name" value="MoeA_C_domain_IV"/>
</dbReference>
<dbReference type="Gene3D" id="3.90.105.10">
    <property type="entry name" value="Molybdopterin biosynthesis moea protein, domain 2"/>
    <property type="match status" value="1"/>
</dbReference>
<dbReference type="EMBL" id="SNYM01000028">
    <property type="protein sequence ID" value="TDQ43618.1"/>
    <property type="molecule type" value="Genomic_DNA"/>
</dbReference>
<keyword evidence="9" id="KW-1185">Reference proteome</keyword>
<name>A0A4R6UAH9_9GAMM</name>
<keyword evidence="4 6" id="KW-0501">Molybdenum cofactor biosynthesis</keyword>
<dbReference type="SUPFAM" id="SSF63882">
    <property type="entry name" value="MoeA N-terminal region -like"/>
    <property type="match status" value="1"/>
</dbReference>
<dbReference type="CDD" id="cd00887">
    <property type="entry name" value="MoeA"/>
    <property type="match status" value="1"/>
</dbReference>
<proteinExistence type="inferred from homology"/>
<evidence type="ECO:0000256" key="2">
    <source>
        <dbReference type="ARBA" id="ARBA00005046"/>
    </source>
</evidence>
<accession>A0A4R6UAH9</accession>
<evidence type="ECO:0000256" key="3">
    <source>
        <dbReference type="ARBA" id="ARBA00010763"/>
    </source>
</evidence>
<dbReference type="InterPro" id="IPR036425">
    <property type="entry name" value="MoaB/Mog-like_dom_sf"/>
</dbReference>
<dbReference type="OrthoDB" id="9804758at2"/>
<keyword evidence="6" id="KW-0808">Transferase</keyword>